<comment type="caution">
    <text evidence="2">The sequence shown here is derived from an EMBL/GenBank/DDBJ whole genome shotgun (WGS) entry which is preliminary data.</text>
</comment>
<evidence type="ECO:0000313" key="2">
    <source>
        <dbReference type="EMBL" id="THG36878.1"/>
    </source>
</evidence>
<feature type="domain" description="DUF7678" evidence="1">
    <location>
        <begin position="11"/>
        <end position="73"/>
    </location>
</feature>
<dbReference type="Proteomes" id="UP000308978">
    <property type="component" value="Unassembled WGS sequence"/>
</dbReference>
<dbReference type="Pfam" id="PF24726">
    <property type="entry name" value="DUF7678"/>
    <property type="match status" value="1"/>
</dbReference>
<proteinExistence type="predicted"/>
<evidence type="ECO:0000313" key="3">
    <source>
        <dbReference type="Proteomes" id="UP000308978"/>
    </source>
</evidence>
<dbReference type="RefSeq" id="WP_136434984.1">
    <property type="nucleotide sequence ID" value="NZ_SSTJ01000010.1"/>
</dbReference>
<reference evidence="2 3" key="1">
    <citation type="submission" date="2019-04" db="EMBL/GenBank/DDBJ databases">
        <title>Microbes associate with the intestines of laboratory mice.</title>
        <authorList>
            <person name="Navarre W."/>
            <person name="Wong E."/>
            <person name="Huang K.C."/>
            <person name="Tropini C."/>
            <person name="Ng K."/>
            <person name="Yu B."/>
        </authorList>
    </citation>
    <scope>NUCLEOTIDE SEQUENCE [LARGE SCALE GENOMIC DNA]</scope>
    <source>
        <strain evidence="2 3">NM80_B27</strain>
    </source>
</reference>
<accession>A0A4S4G257</accession>
<evidence type="ECO:0000259" key="1">
    <source>
        <dbReference type="Pfam" id="PF24726"/>
    </source>
</evidence>
<name>A0A4S4G257_9ACTN</name>
<organism evidence="2 3">
    <name type="scientific">Adlercreutzia caecimuris</name>
    <dbReference type="NCBI Taxonomy" id="671266"/>
    <lineage>
        <taxon>Bacteria</taxon>
        <taxon>Bacillati</taxon>
        <taxon>Actinomycetota</taxon>
        <taxon>Coriobacteriia</taxon>
        <taxon>Eggerthellales</taxon>
        <taxon>Eggerthellaceae</taxon>
        <taxon>Adlercreutzia</taxon>
    </lineage>
</organism>
<gene>
    <name evidence="2" type="ORF">E5986_08225</name>
</gene>
<sequence length="93" mass="10006">MEIGARNERGWVSGSTDEGYCFNAKVYDLPSVFGIPTERFPEGGNVSKLHISDAGGREVYAYERGLHFAADGAMALAFGIAAELEAIFCKEAV</sequence>
<dbReference type="AlphaFoldDB" id="A0A4S4G257"/>
<dbReference type="EMBL" id="SSTJ01000010">
    <property type="protein sequence ID" value="THG36878.1"/>
    <property type="molecule type" value="Genomic_DNA"/>
</dbReference>
<protein>
    <recommendedName>
        <fullName evidence="1">DUF7678 domain-containing protein</fullName>
    </recommendedName>
</protein>
<dbReference type="InterPro" id="IPR056095">
    <property type="entry name" value="DUF7678"/>
</dbReference>